<protein>
    <recommendedName>
        <fullName evidence="3">SpoIIAA-like protein</fullName>
    </recommendedName>
</protein>
<keyword evidence="2" id="KW-1185">Reference proteome</keyword>
<evidence type="ECO:0000313" key="1">
    <source>
        <dbReference type="EMBL" id="TDQ33002.1"/>
    </source>
</evidence>
<name>A0A4R6TN60_9FLAO</name>
<proteinExistence type="predicted"/>
<accession>A0A4R6TN60</accession>
<evidence type="ECO:0008006" key="3">
    <source>
        <dbReference type="Google" id="ProtNLM"/>
    </source>
</evidence>
<reference evidence="1 2" key="1">
    <citation type="submission" date="2019-03" db="EMBL/GenBank/DDBJ databases">
        <title>Genomic Encyclopedia of Archaeal and Bacterial Type Strains, Phase II (KMG-II): from individual species to whole genera.</title>
        <authorList>
            <person name="Goeker M."/>
        </authorList>
    </citation>
    <scope>NUCLEOTIDE SEQUENCE [LARGE SCALE GENOMIC DNA]</scope>
    <source>
        <strain evidence="1 2">DSM 18435</strain>
    </source>
</reference>
<organism evidence="1 2">
    <name type="scientific">Zeaxanthinibacter enoshimensis</name>
    <dbReference type="NCBI Taxonomy" id="392009"/>
    <lineage>
        <taxon>Bacteria</taxon>
        <taxon>Pseudomonadati</taxon>
        <taxon>Bacteroidota</taxon>
        <taxon>Flavobacteriia</taxon>
        <taxon>Flavobacteriales</taxon>
        <taxon>Flavobacteriaceae</taxon>
        <taxon>Zeaxanthinibacter</taxon>
    </lineage>
</organism>
<sequence>MKEISLILSILGSPNQSCYKNKFKKMPYRTKWEPDGIIWEYYGHVTSKDISESNSEFFQDIRSKNARYQIVDTSETEILEWPEMDIVETSANDVGASRVVEKIKLAFVIRKEEIYRKIQKYIEISRKLDTNWEFRIFDNIEDARSWVNEEA</sequence>
<dbReference type="Proteomes" id="UP000295468">
    <property type="component" value="Unassembled WGS sequence"/>
</dbReference>
<comment type="caution">
    <text evidence="1">The sequence shown here is derived from an EMBL/GenBank/DDBJ whole genome shotgun (WGS) entry which is preliminary data.</text>
</comment>
<dbReference type="AlphaFoldDB" id="A0A4R6TN60"/>
<gene>
    <name evidence="1" type="ORF">CLV82_0840</name>
</gene>
<evidence type="ECO:0000313" key="2">
    <source>
        <dbReference type="Proteomes" id="UP000295468"/>
    </source>
</evidence>
<dbReference type="EMBL" id="SNYI01000001">
    <property type="protein sequence ID" value="TDQ33002.1"/>
    <property type="molecule type" value="Genomic_DNA"/>
</dbReference>